<keyword evidence="2 4" id="KW-0012">Acyltransferase</keyword>
<reference evidence="4" key="1">
    <citation type="submission" date="2020-08" db="EMBL/GenBank/DDBJ databases">
        <authorList>
            <person name="Cejkova D."/>
            <person name="Kubasova T."/>
            <person name="Jahodarova E."/>
            <person name="Rychlik I."/>
        </authorList>
    </citation>
    <scope>NUCLEOTIDE SEQUENCE</scope>
    <source>
        <strain evidence="4">An559</strain>
    </source>
</reference>
<evidence type="ECO:0000259" key="3">
    <source>
        <dbReference type="SMART" id="SM00563"/>
    </source>
</evidence>
<evidence type="ECO:0000313" key="4">
    <source>
        <dbReference type="EMBL" id="MBM6920915.1"/>
    </source>
</evidence>
<evidence type="ECO:0000256" key="2">
    <source>
        <dbReference type="ARBA" id="ARBA00023315"/>
    </source>
</evidence>
<dbReference type="Proteomes" id="UP000774750">
    <property type="component" value="Unassembled WGS sequence"/>
</dbReference>
<dbReference type="GO" id="GO:0003841">
    <property type="term" value="F:1-acylglycerol-3-phosphate O-acyltransferase activity"/>
    <property type="evidence" value="ECO:0007669"/>
    <property type="project" value="TreeGrafter"/>
</dbReference>
<keyword evidence="5" id="KW-1185">Reference proteome</keyword>
<dbReference type="EMBL" id="JACJKY010000009">
    <property type="protein sequence ID" value="MBM6920915.1"/>
    <property type="molecule type" value="Genomic_DNA"/>
</dbReference>
<dbReference type="PANTHER" id="PTHR10434">
    <property type="entry name" value="1-ACYL-SN-GLYCEROL-3-PHOSPHATE ACYLTRANSFERASE"/>
    <property type="match status" value="1"/>
</dbReference>
<dbReference type="InterPro" id="IPR002123">
    <property type="entry name" value="Plipid/glycerol_acylTrfase"/>
</dbReference>
<name>A0A938X6P9_9FIRM</name>
<evidence type="ECO:0000256" key="1">
    <source>
        <dbReference type="ARBA" id="ARBA00022679"/>
    </source>
</evidence>
<dbReference type="AlphaFoldDB" id="A0A938X6P9"/>
<dbReference type="Pfam" id="PF01553">
    <property type="entry name" value="Acyltransferase"/>
    <property type="match status" value="1"/>
</dbReference>
<evidence type="ECO:0000313" key="5">
    <source>
        <dbReference type="Proteomes" id="UP000774750"/>
    </source>
</evidence>
<dbReference type="CDD" id="cd07989">
    <property type="entry name" value="LPLAT_AGPAT-like"/>
    <property type="match status" value="1"/>
</dbReference>
<dbReference type="RefSeq" id="WP_204446343.1">
    <property type="nucleotide sequence ID" value="NZ_JACJKY010000009.1"/>
</dbReference>
<feature type="domain" description="Phospholipid/glycerol acyltransferase" evidence="3">
    <location>
        <begin position="35"/>
        <end position="147"/>
    </location>
</feature>
<dbReference type="PANTHER" id="PTHR10434:SF11">
    <property type="entry name" value="1-ACYL-SN-GLYCEROL-3-PHOSPHATE ACYLTRANSFERASE"/>
    <property type="match status" value="1"/>
</dbReference>
<proteinExistence type="predicted"/>
<keyword evidence="1" id="KW-0808">Transferase</keyword>
<sequence length="199" mass="21996">MGFYQIAKPIVRVVLFPFYKIEAEYACELPKNEGFILASNHVSDMDPVMFGLAFPKQIQYMAKEELFRIPVLSPIIRKLGAFPVARGKGDQGAIENAVTVVKNGGVLGIYPEGTRYTDGKLHRAKSGAVLVASKTGGDILPACILYGKRHFLRRHVTIKFGKMIPNEELAVKEQTKTELRAANKRMMCAIAELMGVEAP</sequence>
<dbReference type="SMART" id="SM00563">
    <property type="entry name" value="PlsC"/>
    <property type="match status" value="1"/>
</dbReference>
<dbReference type="SUPFAM" id="SSF69593">
    <property type="entry name" value="Glycerol-3-phosphate (1)-acyltransferase"/>
    <property type="match status" value="1"/>
</dbReference>
<protein>
    <submittedName>
        <fullName evidence="4">1-acyl-sn-glycerol-3-phosphate acyltransferase</fullName>
    </submittedName>
</protein>
<reference evidence="4" key="2">
    <citation type="journal article" date="2021" name="Sci. Rep.">
        <title>The distribution of antibiotic resistance genes in chicken gut microbiota commensals.</title>
        <authorList>
            <person name="Juricova H."/>
            <person name="Matiasovicova J."/>
            <person name="Kubasova T."/>
            <person name="Cejkova D."/>
            <person name="Rychlik I."/>
        </authorList>
    </citation>
    <scope>NUCLEOTIDE SEQUENCE</scope>
    <source>
        <strain evidence="4">An559</strain>
    </source>
</reference>
<comment type="caution">
    <text evidence="4">The sequence shown here is derived from an EMBL/GenBank/DDBJ whole genome shotgun (WGS) entry which is preliminary data.</text>
</comment>
<organism evidence="4 5">
    <name type="scientific">Merdimmobilis hominis</name>
    <dbReference type="NCBI Taxonomy" id="2897707"/>
    <lineage>
        <taxon>Bacteria</taxon>
        <taxon>Bacillati</taxon>
        <taxon>Bacillota</taxon>
        <taxon>Clostridia</taxon>
        <taxon>Eubacteriales</taxon>
        <taxon>Oscillospiraceae</taxon>
        <taxon>Merdimmobilis</taxon>
    </lineage>
</organism>
<gene>
    <name evidence="4" type="ORF">H6A12_07100</name>
</gene>
<dbReference type="GO" id="GO:0006654">
    <property type="term" value="P:phosphatidic acid biosynthetic process"/>
    <property type="evidence" value="ECO:0007669"/>
    <property type="project" value="TreeGrafter"/>
</dbReference>
<accession>A0A938X6P9</accession>